<evidence type="ECO:0000256" key="2">
    <source>
        <dbReference type="ARBA" id="ARBA00022912"/>
    </source>
</evidence>
<evidence type="ECO:0000256" key="1">
    <source>
        <dbReference type="ARBA" id="ARBA00022801"/>
    </source>
</evidence>
<name>A0A9P3L831_9APHY</name>
<keyword evidence="6" id="KW-1185">Reference proteome</keyword>
<sequence length="170" mass="19095">MATWRNINPIVEGRLFLGTIDAAKSSRILTERRVTHIVSVGAEPIPADNPASGYRHLRIPVEDVDYADLLIHLPAACRFIHEAMTTNGVCLVHCVQGISRSAAVVAAYLMFAQHVSATRAIEMVRQAREQVWILPGFQEQLVLFELCQYNPHANEGIYRKWRARIANHGQ</sequence>
<evidence type="ECO:0000313" key="5">
    <source>
        <dbReference type="EMBL" id="GJE84267.1"/>
    </source>
</evidence>
<dbReference type="AlphaFoldDB" id="A0A9P3L831"/>
<dbReference type="Pfam" id="PF00782">
    <property type="entry name" value="DSPc"/>
    <property type="match status" value="1"/>
</dbReference>
<gene>
    <name evidence="5" type="ORF">PsYK624_003430</name>
</gene>
<dbReference type="PANTHER" id="PTHR46377">
    <property type="entry name" value="DUAL SPECIFICITY PROTEIN PHOSPHATASE 19"/>
    <property type="match status" value="1"/>
</dbReference>
<feature type="domain" description="Tyrosine-protein phosphatase" evidence="3">
    <location>
        <begin position="6"/>
        <end position="150"/>
    </location>
</feature>
<dbReference type="SUPFAM" id="SSF52799">
    <property type="entry name" value="(Phosphotyrosine protein) phosphatases II"/>
    <property type="match status" value="1"/>
</dbReference>
<proteinExistence type="predicted"/>
<dbReference type="EMBL" id="BPQB01000001">
    <property type="protein sequence ID" value="GJE84267.1"/>
    <property type="molecule type" value="Genomic_DNA"/>
</dbReference>
<feature type="domain" description="Tyrosine specific protein phosphatases" evidence="4">
    <location>
        <begin position="91"/>
        <end position="128"/>
    </location>
</feature>
<dbReference type="Gene3D" id="3.90.190.10">
    <property type="entry name" value="Protein tyrosine phosphatase superfamily"/>
    <property type="match status" value="1"/>
</dbReference>
<keyword evidence="1" id="KW-0378">Hydrolase</keyword>
<evidence type="ECO:0000259" key="4">
    <source>
        <dbReference type="PROSITE" id="PS50056"/>
    </source>
</evidence>
<dbReference type="InterPro" id="IPR029021">
    <property type="entry name" value="Prot-tyrosine_phosphatase-like"/>
</dbReference>
<reference evidence="5 6" key="1">
    <citation type="submission" date="2021-08" db="EMBL/GenBank/DDBJ databases">
        <title>Draft Genome Sequence of Phanerochaete sordida strain YK-624.</title>
        <authorList>
            <person name="Mori T."/>
            <person name="Dohra H."/>
            <person name="Suzuki T."/>
            <person name="Kawagishi H."/>
            <person name="Hirai H."/>
        </authorList>
    </citation>
    <scope>NUCLEOTIDE SEQUENCE [LARGE SCALE GENOMIC DNA]</scope>
    <source>
        <strain evidence="5 6">YK-624</strain>
    </source>
</reference>
<organism evidence="5 6">
    <name type="scientific">Phanerochaete sordida</name>
    <dbReference type="NCBI Taxonomy" id="48140"/>
    <lineage>
        <taxon>Eukaryota</taxon>
        <taxon>Fungi</taxon>
        <taxon>Dikarya</taxon>
        <taxon>Basidiomycota</taxon>
        <taxon>Agaricomycotina</taxon>
        <taxon>Agaricomycetes</taxon>
        <taxon>Polyporales</taxon>
        <taxon>Phanerochaetaceae</taxon>
        <taxon>Phanerochaete</taxon>
    </lineage>
</organism>
<dbReference type="PROSITE" id="PS50054">
    <property type="entry name" value="TYR_PHOSPHATASE_DUAL"/>
    <property type="match status" value="1"/>
</dbReference>
<protein>
    <submittedName>
        <fullName evidence="5">Phosphatases II</fullName>
    </submittedName>
</protein>
<evidence type="ECO:0000313" key="6">
    <source>
        <dbReference type="Proteomes" id="UP000703269"/>
    </source>
</evidence>
<dbReference type="InterPro" id="IPR000387">
    <property type="entry name" value="Tyr_Pase_dom"/>
</dbReference>
<evidence type="ECO:0000259" key="3">
    <source>
        <dbReference type="PROSITE" id="PS50054"/>
    </source>
</evidence>
<accession>A0A9P3L831</accession>
<dbReference type="GO" id="GO:0005737">
    <property type="term" value="C:cytoplasm"/>
    <property type="evidence" value="ECO:0007669"/>
    <property type="project" value="TreeGrafter"/>
</dbReference>
<dbReference type="PROSITE" id="PS50056">
    <property type="entry name" value="TYR_PHOSPHATASE_2"/>
    <property type="match status" value="1"/>
</dbReference>
<dbReference type="SMART" id="SM00195">
    <property type="entry name" value="DSPc"/>
    <property type="match status" value="1"/>
</dbReference>
<dbReference type="CDD" id="cd14498">
    <property type="entry name" value="DSP"/>
    <property type="match status" value="1"/>
</dbReference>
<keyword evidence="2" id="KW-0904">Protein phosphatase</keyword>
<dbReference type="InterPro" id="IPR016130">
    <property type="entry name" value="Tyr_Pase_AS"/>
</dbReference>
<dbReference type="Proteomes" id="UP000703269">
    <property type="component" value="Unassembled WGS sequence"/>
</dbReference>
<dbReference type="InterPro" id="IPR000340">
    <property type="entry name" value="Dual-sp_phosphatase_cat-dom"/>
</dbReference>
<dbReference type="OrthoDB" id="2017893at2759"/>
<dbReference type="PROSITE" id="PS00383">
    <property type="entry name" value="TYR_PHOSPHATASE_1"/>
    <property type="match status" value="1"/>
</dbReference>
<comment type="caution">
    <text evidence="5">The sequence shown here is derived from an EMBL/GenBank/DDBJ whole genome shotgun (WGS) entry which is preliminary data.</text>
</comment>
<dbReference type="GO" id="GO:0008579">
    <property type="term" value="F:JUN kinase phosphatase activity"/>
    <property type="evidence" value="ECO:0007669"/>
    <property type="project" value="TreeGrafter"/>
</dbReference>
<dbReference type="InterPro" id="IPR020422">
    <property type="entry name" value="TYR_PHOSPHATASE_DUAL_dom"/>
</dbReference>
<dbReference type="PANTHER" id="PTHR46377:SF1">
    <property type="entry name" value="DUAL SPECIFICITY PROTEIN PHOSPHATASE 19"/>
    <property type="match status" value="1"/>
</dbReference>